<dbReference type="EMBL" id="GL348718">
    <property type="protein sequence ID" value="EFH48671.1"/>
    <property type="molecule type" value="Genomic_DNA"/>
</dbReference>
<accession>D7M8I6</accession>
<reference evidence="2" key="1">
    <citation type="journal article" date="2011" name="Nat. Genet.">
        <title>The Arabidopsis lyrata genome sequence and the basis of rapid genome size change.</title>
        <authorList>
            <person name="Hu T.T."/>
            <person name="Pattyn P."/>
            <person name="Bakker E.G."/>
            <person name="Cao J."/>
            <person name="Cheng J.-F."/>
            <person name="Clark R.M."/>
            <person name="Fahlgren N."/>
            <person name="Fawcett J.A."/>
            <person name="Grimwood J."/>
            <person name="Gundlach H."/>
            <person name="Haberer G."/>
            <person name="Hollister J.D."/>
            <person name="Ossowski S."/>
            <person name="Ottilar R.P."/>
            <person name="Salamov A.A."/>
            <person name="Schneeberger K."/>
            <person name="Spannagl M."/>
            <person name="Wang X."/>
            <person name="Yang L."/>
            <person name="Nasrallah M.E."/>
            <person name="Bergelson J."/>
            <person name="Carrington J.C."/>
            <person name="Gaut B.S."/>
            <person name="Schmutz J."/>
            <person name="Mayer K.F.X."/>
            <person name="Van de Peer Y."/>
            <person name="Grigoriev I.V."/>
            <person name="Nordborg M."/>
            <person name="Weigel D."/>
            <person name="Guo Y.-L."/>
        </authorList>
    </citation>
    <scope>NUCLEOTIDE SEQUENCE [LARGE SCALE GENOMIC DNA]</scope>
    <source>
        <strain evidence="2">cv. MN47</strain>
    </source>
</reference>
<proteinExistence type="predicted"/>
<protein>
    <recommendedName>
        <fullName evidence="3">RNase H type-1 domain-containing protein</fullName>
    </recommendedName>
</protein>
<organism evidence="2">
    <name type="scientific">Arabidopsis lyrata subsp. lyrata</name>
    <name type="common">Lyre-leaved rock-cress</name>
    <dbReference type="NCBI Taxonomy" id="81972"/>
    <lineage>
        <taxon>Eukaryota</taxon>
        <taxon>Viridiplantae</taxon>
        <taxon>Streptophyta</taxon>
        <taxon>Embryophyta</taxon>
        <taxon>Tracheophyta</taxon>
        <taxon>Spermatophyta</taxon>
        <taxon>Magnoliopsida</taxon>
        <taxon>eudicotyledons</taxon>
        <taxon>Gunneridae</taxon>
        <taxon>Pentapetalae</taxon>
        <taxon>rosids</taxon>
        <taxon>malvids</taxon>
        <taxon>Brassicales</taxon>
        <taxon>Brassicaceae</taxon>
        <taxon>Camelineae</taxon>
        <taxon>Arabidopsis</taxon>
    </lineage>
</organism>
<evidence type="ECO:0008006" key="3">
    <source>
        <dbReference type="Google" id="ProtNLM"/>
    </source>
</evidence>
<keyword evidence="2" id="KW-1185">Reference proteome</keyword>
<evidence type="ECO:0000313" key="2">
    <source>
        <dbReference type="Proteomes" id="UP000008694"/>
    </source>
</evidence>
<dbReference type="AlphaFoldDB" id="D7M8I6"/>
<gene>
    <name evidence="1" type="ORF">ARALYDRAFT_911151</name>
</gene>
<dbReference type="Proteomes" id="UP000008694">
    <property type="component" value="Unassembled WGS sequence"/>
</dbReference>
<dbReference type="Gramene" id="scaffold_603208.1">
    <property type="protein sequence ID" value="scaffold_603208.1"/>
    <property type="gene ID" value="scaffold_603208.1"/>
</dbReference>
<dbReference type="HOGENOM" id="CLU_1867922_0_0_1"/>
<evidence type="ECO:0000313" key="1">
    <source>
        <dbReference type="EMBL" id="EFH48671.1"/>
    </source>
</evidence>
<dbReference type="eggNOG" id="KOG1075">
    <property type="taxonomic scope" value="Eukaryota"/>
</dbReference>
<name>D7M8I6_ARALL</name>
<sequence>MVNRIASELHGIFWCIRRLKELRKNSCEIWSDCNAALEALAKPEEYPKYRSHIIKIHQVIRVMREVNFYFYSPKDNSLAKDISCSVTRKGRFTSYLGRQGPHDYTTGLTKNDEVEDATDRWFSFSVFISLLIPCFYV</sequence>